<keyword evidence="4" id="KW-1185">Reference proteome</keyword>
<comment type="caution">
    <text evidence="3">The sequence shown here is derived from an EMBL/GenBank/DDBJ whole genome shotgun (WGS) entry which is preliminary data.</text>
</comment>
<protein>
    <submittedName>
        <fullName evidence="3">G10060 protein</fullName>
    </submittedName>
</protein>
<evidence type="ECO:0000313" key="3">
    <source>
        <dbReference type="EMBL" id="CAL5227147.1"/>
    </source>
</evidence>
<evidence type="ECO:0000313" key="4">
    <source>
        <dbReference type="Proteomes" id="UP001497392"/>
    </source>
</evidence>
<dbReference type="Proteomes" id="UP001497392">
    <property type="component" value="Unassembled WGS sequence"/>
</dbReference>
<dbReference type="SUPFAM" id="SSF48403">
    <property type="entry name" value="Ankyrin repeat"/>
    <property type="match status" value="1"/>
</dbReference>
<dbReference type="Gene3D" id="1.25.40.20">
    <property type="entry name" value="Ankyrin repeat-containing domain"/>
    <property type="match status" value="2"/>
</dbReference>
<organism evidence="3 4">
    <name type="scientific">Coccomyxa viridis</name>
    <dbReference type="NCBI Taxonomy" id="1274662"/>
    <lineage>
        <taxon>Eukaryota</taxon>
        <taxon>Viridiplantae</taxon>
        <taxon>Chlorophyta</taxon>
        <taxon>core chlorophytes</taxon>
        <taxon>Trebouxiophyceae</taxon>
        <taxon>Trebouxiophyceae incertae sedis</taxon>
        <taxon>Coccomyxaceae</taxon>
        <taxon>Coccomyxa</taxon>
    </lineage>
</organism>
<dbReference type="InterPro" id="IPR002110">
    <property type="entry name" value="Ankyrin_rpt"/>
</dbReference>
<keyword evidence="1" id="KW-0677">Repeat</keyword>
<dbReference type="InterPro" id="IPR036770">
    <property type="entry name" value="Ankyrin_rpt-contain_sf"/>
</dbReference>
<dbReference type="SMART" id="SM00248">
    <property type="entry name" value="ANK"/>
    <property type="match status" value="4"/>
</dbReference>
<dbReference type="PANTHER" id="PTHR24161">
    <property type="entry name" value="ANK_REP_REGION DOMAIN-CONTAINING PROTEIN-RELATED"/>
    <property type="match status" value="1"/>
</dbReference>
<sequence>MESMRSMVDVLLDLGGDLSKVNTVGNDFVAVAASLWDSDLWKDIMAETALLSKCTAKHAGRVALQLLAGWALAPPNGREINTNESHFSQVWCAGIASIACAWGVDLAQAEASEGLERLVSELSEPTTGVPPVTVEFDKDEACSMLERLFEMGVRPEALLLPRRPDQGKCKLCWIVSLDALITVLLERCNGDLSRHKEVLMDQLWCHIYTVNAEKLSRSKIQLTRQLLGTLHSHGVDWTDPSAWPEDYVDGHWERQIPIPFLLEHHTSGKRNIKVVQAFCEELQALGNRDFVNAYSTQGVPPLLTAALRGHAAAVQCMLLSGGNPEKQDCDWAQFIMAATSRFTQDMANAIHIMVNHLSLLPVIRAGLSALGKGSQSDIIMRVIIRRLAMNHTGFEALLLPLVDEPASAELLHQQCQLALRGPEGDIGAVLGLLLDPEAGNAAEATSRVHCKYIAGALHLRDSVSGLTLLGQAVALGSDEAVQPILAAVRKYAVSDVDMWPPLLDCCLEVYKFHKPLFAAVVHGRDSVVSQLLQHLSLDGLPLPAAVLEHVVMEAAGQPGTLPAQLSSFVAEPGRRAETIDLLMCAASMGSATITQLLIDRGMDPKKTQRYRRNRYYKSAMHAAVEYPDLAMLRCDGSRTASDGAEANGGRLPGTKHMRCVEILLRAGAAMTEGQLSIVLKAIPTLDDLKVIASLPASHDISSRSAFAPAA</sequence>
<dbReference type="EMBL" id="CAXHTA020000017">
    <property type="protein sequence ID" value="CAL5227147.1"/>
    <property type="molecule type" value="Genomic_DNA"/>
</dbReference>
<evidence type="ECO:0000256" key="1">
    <source>
        <dbReference type="ARBA" id="ARBA00022737"/>
    </source>
</evidence>
<gene>
    <name evidence="3" type="primary">g10060</name>
    <name evidence="3" type="ORF">VP750_LOCUS9053</name>
</gene>
<dbReference type="PANTHER" id="PTHR24161:SF124">
    <property type="entry name" value="TRANSIENT RECEPTOR POTENTIAL CHANNEL PYREXIA"/>
    <property type="match status" value="1"/>
</dbReference>
<accession>A0ABP1G735</accession>
<proteinExistence type="predicted"/>
<evidence type="ECO:0000256" key="2">
    <source>
        <dbReference type="ARBA" id="ARBA00023043"/>
    </source>
</evidence>
<reference evidence="3 4" key="1">
    <citation type="submission" date="2024-06" db="EMBL/GenBank/DDBJ databases">
        <authorList>
            <person name="Kraege A."/>
            <person name="Thomma B."/>
        </authorList>
    </citation>
    <scope>NUCLEOTIDE SEQUENCE [LARGE SCALE GENOMIC DNA]</scope>
</reference>
<keyword evidence="2" id="KW-0040">ANK repeat</keyword>
<name>A0ABP1G735_9CHLO</name>